<dbReference type="Proteomes" id="UP000095282">
    <property type="component" value="Unplaced"/>
</dbReference>
<dbReference type="eggNOG" id="ENOG502TH36">
    <property type="taxonomic scope" value="Eukaryota"/>
</dbReference>
<dbReference type="AlphaFoldDB" id="A0A1I7U765"/>
<keyword evidence="1" id="KW-0472">Membrane</keyword>
<keyword evidence="1" id="KW-1133">Transmembrane helix</keyword>
<evidence type="ECO:0000313" key="3">
    <source>
        <dbReference type="WBParaSite" id="Csp11.Scaffold629.g15556.t1"/>
    </source>
</evidence>
<keyword evidence="2" id="KW-1185">Reference proteome</keyword>
<organism evidence="2 3">
    <name type="scientific">Caenorhabditis tropicalis</name>
    <dbReference type="NCBI Taxonomy" id="1561998"/>
    <lineage>
        <taxon>Eukaryota</taxon>
        <taxon>Metazoa</taxon>
        <taxon>Ecdysozoa</taxon>
        <taxon>Nematoda</taxon>
        <taxon>Chromadorea</taxon>
        <taxon>Rhabditida</taxon>
        <taxon>Rhabditina</taxon>
        <taxon>Rhabditomorpha</taxon>
        <taxon>Rhabditoidea</taxon>
        <taxon>Rhabditidae</taxon>
        <taxon>Peloderinae</taxon>
        <taxon>Caenorhabditis</taxon>
    </lineage>
</organism>
<dbReference type="WBParaSite" id="Csp11.Scaffold629.g15556.t1">
    <property type="protein sequence ID" value="Csp11.Scaffold629.g15556.t1"/>
    <property type="gene ID" value="Csp11.Scaffold629.g15556"/>
</dbReference>
<name>A0A1I7U765_9PELO</name>
<accession>A0A1I7U765</accession>
<evidence type="ECO:0000256" key="1">
    <source>
        <dbReference type="SAM" id="Phobius"/>
    </source>
</evidence>
<reference evidence="3" key="1">
    <citation type="submission" date="2016-11" db="UniProtKB">
        <authorList>
            <consortium name="WormBaseParasite"/>
        </authorList>
    </citation>
    <scope>IDENTIFICATION</scope>
</reference>
<sequence>MENLKDVILHAHVEFRCNSTGPKVVIRNSSNLYLHHQILRQMRGAGAVLEDFDSDTDSYSEKVTLYLIGLSFLIVLFVEIIWALRRNLLFPNVFYSIFPMSINRKPKQKKAKKLKKTE</sequence>
<evidence type="ECO:0000313" key="2">
    <source>
        <dbReference type="Proteomes" id="UP000095282"/>
    </source>
</evidence>
<feature type="transmembrane region" description="Helical" evidence="1">
    <location>
        <begin position="63"/>
        <end position="84"/>
    </location>
</feature>
<keyword evidence="1" id="KW-0812">Transmembrane</keyword>
<protein>
    <submittedName>
        <fullName evidence="3">Signal sequence receptor subunit alpha</fullName>
    </submittedName>
</protein>
<proteinExistence type="predicted"/>